<dbReference type="OrthoDB" id="26569at2759"/>
<dbReference type="InterPro" id="IPR013616">
    <property type="entry name" value="Chitin_synth_N"/>
</dbReference>
<evidence type="ECO:0000313" key="9">
    <source>
        <dbReference type="Proteomes" id="UP001165063"/>
    </source>
</evidence>
<feature type="compositionally biased region" description="Acidic residues" evidence="6">
    <location>
        <begin position="1"/>
        <end position="10"/>
    </location>
</feature>
<dbReference type="PANTHER" id="PTHR22914:SF38">
    <property type="entry name" value="CHITIN SYNTHASE 2"/>
    <property type="match status" value="1"/>
</dbReference>
<dbReference type="GO" id="GO:0006031">
    <property type="term" value="P:chitin biosynthetic process"/>
    <property type="evidence" value="ECO:0007669"/>
    <property type="project" value="UniProtKB-UniRule"/>
</dbReference>
<keyword evidence="2" id="KW-0812">Transmembrane</keyword>
<feature type="compositionally biased region" description="Polar residues" evidence="6">
    <location>
        <begin position="120"/>
        <end position="130"/>
    </location>
</feature>
<dbReference type="GO" id="GO:0005886">
    <property type="term" value="C:plasma membrane"/>
    <property type="evidence" value="ECO:0007669"/>
    <property type="project" value="UniProtKB-SubCell"/>
</dbReference>
<evidence type="ECO:0000256" key="4">
    <source>
        <dbReference type="ARBA" id="ARBA00023136"/>
    </source>
</evidence>
<feature type="domain" description="Chitin synthase N-terminal" evidence="7">
    <location>
        <begin position="276"/>
        <end position="341"/>
    </location>
</feature>
<evidence type="ECO:0000259" key="7">
    <source>
        <dbReference type="Pfam" id="PF08407"/>
    </source>
</evidence>
<organism evidence="8 9">
    <name type="scientific">Ambrosiozyma monospora</name>
    <name type="common">Yeast</name>
    <name type="synonym">Endomycopsis monosporus</name>
    <dbReference type="NCBI Taxonomy" id="43982"/>
    <lineage>
        <taxon>Eukaryota</taxon>
        <taxon>Fungi</taxon>
        <taxon>Dikarya</taxon>
        <taxon>Ascomycota</taxon>
        <taxon>Saccharomycotina</taxon>
        <taxon>Pichiomycetes</taxon>
        <taxon>Pichiales</taxon>
        <taxon>Pichiaceae</taxon>
        <taxon>Ambrosiozyma</taxon>
    </lineage>
</organism>
<gene>
    <name evidence="8" type="ORF">Amon01_000182900</name>
</gene>
<keyword evidence="4" id="KW-0472">Membrane</keyword>
<evidence type="ECO:0000256" key="5">
    <source>
        <dbReference type="RuleBase" id="RU366040"/>
    </source>
</evidence>
<dbReference type="Pfam" id="PF01644">
    <property type="entry name" value="Chitin_synth_1"/>
    <property type="match status" value="1"/>
</dbReference>
<accession>A0A9W6YSK9</accession>
<keyword evidence="5" id="KW-1003">Cell membrane</keyword>
<evidence type="ECO:0000256" key="1">
    <source>
        <dbReference type="ARBA" id="ARBA00004141"/>
    </source>
</evidence>
<comment type="similarity">
    <text evidence="5">Belongs to the chitin synthase family.</text>
</comment>
<evidence type="ECO:0000256" key="6">
    <source>
        <dbReference type="SAM" id="MobiDB-lite"/>
    </source>
</evidence>
<keyword evidence="3" id="KW-1133">Transmembrane helix</keyword>
<feature type="region of interest" description="Disordered" evidence="6">
    <location>
        <begin position="1"/>
        <end position="61"/>
    </location>
</feature>
<keyword evidence="5" id="KW-0961">Cell wall biogenesis/degradation</keyword>
<keyword evidence="9" id="KW-1185">Reference proteome</keyword>
<dbReference type="Pfam" id="PF08407">
    <property type="entry name" value="Chitin_synth_1N"/>
    <property type="match status" value="1"/>
</dbReference>
<keyword evidence="5" id="KW-0808">Transferase</keyword>
<protein>
    <recommendedName>
        <fullName evidence="5">Chitin synthase</fullName>
        <ecNumber evidence="5">2.4.1.16</ecNumber>
    </recommendedName>
</protein>
<name>A0A9W6YSK9_AMBMO</name>
<dbReference type="EMBL" id="BSXU01000594">
    <property type="protein sequence ID" value="GMG21216.1"/>
    <property type="molecule type" value="Genomic_DNA"/>
</dbReference>
<dbReference type="GO" id="GO:0004100">
    <property type="term" value="F:chitin synthase activity"/>
    <property type="evidence" value="ECO:0007669"/>
    <property type="project" value="UniProtKB-UniRule"/>
</dbReference>
<dbReference type="GO" id="GO:0030428">
    <property type="term" value="C:cell septum"/>
    <property type="evidence" value="ECO:0007669"/>
    <property type="project" value="TreeGrafter"/>
</dbReference>
<sequence>MTNPFEESDGFTDYGDSGSPIRRPDQAYTPMSSPRRMSPTRASPSKAAMKYSPAVSFRRSDSSTNIFNNTMANNFIRAAGGESEDTPRSRFTNQESPLRAKFATHSIAETSDDDADMGSYSPTRHTSPFRLTSEDYPKSIISGRSGNSGGFGSSLAPSDRLFSNSSFGGNPTTNKNNIDQANPFQTIPTLAPNAGSRSSASSRQSSGAITLSTQDTLNERDPPSQKIHLYASSVDSDSTAASDDEFDQQFSSSLDGHMFDQIPQDFQPRRNNYRSTQKVFRPKNGNLILDNPVPSTLHNFLPLKGEDEFNYMKYSAVTSDANDFAEDGFTLRANDLARETELVICITMYNEDEVALTRTLHGVFKNIAYLCKRKNSATWGKDAWKKVVVVIVADGRNKVSTGVLEVLSAIGVYQEGIAKSFVNKKEVKSHLFEYTAQLSIDEDLKFVGADKGIVPVQIVFCLKETNAKKINSHRWLFNGFCPILQPNVCILLDVGTRPNESAIYHLWKAFDLDSNTAGAAGQIIAMKDVQYFR</sequence>
<reference evidence="8" key="1">
    <citation type="submission" date="2023-04" db="EMBL/GenBank/DDBJ databases">
        <title>Ambrosiozyma monospora NBRC 1965.</title>
        <authorList>
            <person name="Ichikawa N."/>
            <person name="Sato H."/>
            <person name="Tonouchi N."/>
        </authorList>
    </citation>
    <scope>NUCLEOTIDE SEQUENCE</scope>
    <source>
        <strain evidence="8">NBRC 1965</strain>
    </source>
</reference>
<comment type="function">
    <text evidence="5">Polymerizes chitin, a structural polymer of the cell wall and septum, by transferring the sugar moiety of UDP-GlcNAc to the non-reducing end of the growing chitin polymer.</text>
</comment>
<feature type="compositionally biased region" description="Low complexity" evidence="6">
    <location>
        <begin position="194"/>
        <end position="208"/>
    </location>
</feature>
<evidence type="ECO:0000313" key="8">
    <source>
        <dbReference type="EMBL" id="GMG21216.1"/>
    </source>
</evidence>
<dbReference type="PANTHER" id="PTHR22914">
    <property type="entry name" value="CHITIN SYNTHASE"/>
    <property type="match status" value="1"/>
</dbReference>
<feature type="region of interest" description="Disordered" evidence="6">
    <location>
        <begin position="111"/>
        <end position="224"/>
    </location>
</feature>
<comment type="subcellular location">
    <subcellularLocation>
        <location evidence="5">Cell membrane</location>
        <topology evidence="5">Multi-pass membrane protein</topology>
    </subcellularLocation>
    <subcellularLocation>
        <location evidence="1">Membrane</location>
        <topology evidence="1">Multi-pass membrane protein</topology>
    </subcellularLocation>
</comment>
<keyword evidence="5" id="KW-0328">Glycosyltransferase</keyword>
<evidence type="ECO:0000256" key="3">
    <source>
        <dbReference type="ARBA" id="ARBA00022989"/>
    </source>
</evidence>
<feature type="compositionally biased region" description="Polar residues" evidence="6">
    <location>
        <begin position="161"/>
        <end position="188"/>
    </location>
</feature>
<dbReference type="Proteomes" id="UP001165063">
    <property type="component" value="Unassembled WGS sequence"/>
</dbReference>
<comment type="catalytic activity">
    <reaction evidence="5">
        <text>[(1-&gt;4)-N-acetyl-beta-D-glucosaminyl](n) + UDP-N-acetyl-alpha-D-glucosamine = [(1-&gt;4)-N-acetyl-beta-D-glucosaminyl](n+1) + UDP + H(+)</text>
        <dbReference type="Rhea" id="RHEA:16637"/>
        <dbReference type="Rhea" id="RHEA-COMP:9593"/>
        <dbReference type="Rhea" id="RHEA-COMP:9595"/>
        <dbReference type="ChEBI" id="CHEBI:15378"/>
        <dbReference type="ChEBI" id="CHEBI:17029"/>
        <dbReference type="ChEBI" id="CHEBI:57705"/>
        <dbReference type="ChEBI" id="CHEBI:58223"/>
        <dbReference type="EC" id="2.4.1.16"/>
    </reaction>
</comment>
<dbReference type="EC" id="2.4.1.16" evidence="5"/>
<dbReference type="GO" id="GO:0071555">
    <property type="term" value="P:cell wall organization"/>
    <property type="evidence" value="ECO:0007669"/>
    <property type="project" value="UniProtKB-KW"/>
</dbReference>
<proteinExistence type="inferred from homology"/>
<dbReference type="InterPro" id="IPR004835">
    <property type="entry name" value="Chitin_synth"/>
</dbReference>
<comment type="caution">
    <text evidence="8">The sequence shown here is derived from an EMBL/GenBank/DDBJ whole genome shotgun (WGS) entry which is preliminary data.</text>
</comment>
<dbReference type="AlphaFoldDB" id="A0A9W6YSK9"/>
<evidence type="ECO:0000256" key="2">
    <source>
        <dbReference type="ARBA" id="ARBA00022692"/>
    </source>
</evidence>